<dbReference type="PANTHER" id="PTHR23342:SF0">
    <property type="entry name" value="N-ACETYLGLUTAMATE SYNTHASE, MITOCHONDRIAL"/>
    <property type="match status" value="1"/>
</dbReference>
<comment type="pathway">
    <text evidence="1 9">Amino-acid biosynthesis; L-arginine biosynthesis; N(2)-acetyl-L-ornithine from L-glutamate: step 2/4.</text>
</comment>
<evidence type="ECO:0000259" key="10">
    <source>
        <dbReference type="Pfam" id="PF00696"/>
    </source>
</evidence>
<dbReference type="InterPro" id="IPR004662">
    <property type="entry name" value="AcgluKinase_fam"/>
</dbReference>
<sequence length="271" mass="28970">MKPLTVIKYGGHAMSDPVLNKAFAQNISLAREKWDIVIGHGGGPQINALLGKLNIESSFKNGLRITNAEAMKAVEMALCGDVNTWLVSLLCKEHCKAVGLTGKDACTLLAKKNADTELGFVGEVTQVNPNLCRILLENDHIPVVAPIGYEENTANSLNINADTATGALAGALKADVFILVTDVAGVLDKNKNLLPHLELSQIQALKADETIYGGMLPKIESCEHAIDKGCKAALIFDGKNAANVSVILNEVHYALSHNDFSKLNYGTLITQ</sequence>
<keyword evidence="7 9" id="KW-0067">ATP-binding</keyword>
<keyword evidence="4 9" id="KW-0808">Transferase</keyword>
<name>A0ABY5Y518_9BACT</name>
<dbReference type="EC" id="2.7.2.8" evidence="9"/>
<dbReference type="Proteomes" id="UP001058120">
    <property type="component" value="Chromosome"/>
</dbReference>
<dbReference type="GO" id="GO:0003991">
    <property type="term" value="F:acetylglutamate kinase activity"/>
    <property type="evidence" value="ECO:0007669"/>
    <property type="project" value="UniProtKB-EC"/>
</dbReference>
<evidence type="ECO:0000256" key="5">
    <source>
        <dbReference type="ARBA" id="ARBA00022741"/>
    </source>
</evidence>
<evidence type="ECO:0000313" key="12">
    <source>
        <dbReference type="Proteomes" id="UP001058120"/>
    </source>
</evidence>
<keyword evidence="12" id="KW-1185">Reference proteome</keyword>
<evidence type="ECO:0000256" key="3">
    <source>
        <dbReference type="ARBA" id="ARBA00022605"/>
    </source>
</evidence>
<evidence type="ECO:0000256" key="1">
    <source>
        <dbReference type="ARBA" id="ARBA00004828"/>
    </source>
</evidence>
<feature type="site" description="Transition state stabilizer" evidence="9">
    <location>
        <position position="218"/>
    </location>
</feature>
<evidence type="ECO:0000256" key="8">
    <source>
        <dbReference type="ARBA" id="ARBA00048141"/>
    </source>
</evidence>
<dbReference type="InterPro" id="IPR036393">
    <property type="entry name" value="AceGlu_kinase-like_sf"/>
</dbReference>
<dbReference type="HAMAP" id="MF_00082">
    <property type="entry name" value="ArgB"/>
    <property type="match status" value="1"/>
</dbReference>
<keyword evidence="5 9" id="KW-0547">Nucleotide-binding</keyword>
<keyword evidence="9" id="KW-0963">Cytoplasm</keyword>
<gene>
    <name evidence="9 11" type="primary">argB</name>
    <name evidence="11" type="ORF">JBF11_04935</name>
</gene>
<dbReference type="InterPro" id="IPR037528">
    <property type="entry name" value="ArgB"/>
</dbReference>
<feature type="binding site" evidence="9">
    <location>
        <begin position="42"/>
        <end position="43"/>
    </location>
    <ligand>
        <name>substrate</name>
    </ligand>
</feature>
<evidence type="ECO:0000256" key="9">
    <source>
        <dbReference type="HAMAP-Rule" id="MF_00082"/>
    </source>
</evidence>
<comment type="similarity">
    <text evidence="9">Belongs to the acetylglutamate kinase family. ArgB subfamily.</text>
</comment>
<evidence type="ECO:0000256" key="4">
    <source>
        <dbReference type="ARBA" id="ARBA00022679"/>
    </source>
</evidence>
<comment type="subcellular location">
    <subcellularLocation>
        <location evidence="9">Cytoplasm</location>
    </subcellularLocation>
</comment>
<comment type="catalytic activity">
    <reaction evidence="8 9">
        <text>N-acetyl-L-glutamate + ATP = N-acetyl-L-glutamyl 5-phosphate + ADP</text>
        <dbReference type="Rhea" id="RHEA:14629"/>
        <dbReference type="ChEBI" id="CHEBI:30616"/>
        <dbReference type="ChEBI" id="CHEBI:44337"/>
        <dbReference type="ChEBI" id="CHEBI:57936"/>
        <dbReference type="ChEBI" id="CHEBI:456216"/>
        <dbReference type="EC" id="2.7.2.8"/>
    </reaction>
</comment>
<dbReference type="SUPFAM" id="SSF53633">
    <property type="entry name" value="Carbamate kinase-like"/>
    <property type="match status" value="1"/>
</dbReference>
<organism evidence="11 12">
    <name type="scientific">Taurinivorans muris</name>
    <dbReference type="NCBI Taxonomy" id="2787751"/>
    <lineage>
        <taxon>Bacteria</taxon>
        <taxon>Pseudomonadati</taxon>
        <taxon>Thermodesulfobacteriota</taxon>
        <taxon>Desulfovibrionia</taxon>
        <taxon>Desulfovibrionales</taxon>
        <taxon>Desulfovibrionaceae</taxon>
        <taxon>Taurinivorans</taxon>
    </lineage>
</organism>
<evidence type="ECO:0000256" key="7">
    <source>
        <dbReference type="ARBA" id="ARBA00022840"/>
    </source>
</evidence>
<dbReference type="RefSeq" id="WP_334316265.1">
    <property type="nucleotide sequence ID" value="NZ_CP065938.1"/>
</dbReference>
<feature type="binding site" evidence="9">
    <location>
        <position position="64"/>
    </location>
    <ligand>
        <name>substrate</name>
    </ligand>
</feature>
<keyword evidence="3 9" id="KW-0028">Amino-acid biosynthesis</keyword>
<dbReference type="InterPro" id="IPR001048">
    <property type="entry name" value="Asp/Glu/Uridylate_kinase"/>
</dbReference>
<dbReference type="EMBL" id="CP065938">
    <property type="protein sequence ID" value="UWX06654.1"/>
    <property type="molecule type" value="Genomic_DNA"/>
</dbReference>
<protein>
    <recommendedName>
        <fullName evidence="9">Acetylglutamate kinase</fullName>
        <ecNumber evidence="9">2.7.2.8</ecNumber>
    </recommendedName>
    <alternativeName>
        <fullName evidence="9">N-acetyl-L-glutamate 5-phosphotransferase</fullName>
    </alternativeName>
    <alternativeName>
        <fullName evidence="9">NAG kinase</fullName>
        <shortName evidence="9">NAGK</shortName>
    </alternativeName>
</protein>
<proteinExistence type="inferred from homology"/>
<dbReference type="NCBIfam" id="TIGR00761">
    <property type="entry name" value="argB"/>
    <property type="match status" value="1"/>
</dbReference>
<dbReference type="PANTHER" id="PTHR23342">
    <property type="entry name" value="N-ACETYLGLUTAMATE SYNTHASE"/>
    <property type="match status" value="1"/>
</dbReference>
<feature type="binding site" evidence="9">
    <location>
        <position position="158"/>
    </location>
    <ligand>
        <name>substrate</name>
    </ligand>
</feature>
<dbReference type="Pfam" id="PF00696">
    <property type="entry name" value="AA_kinase"/>
    <property type="match status" value="1"/>
</dbReference>
<dbReference type="Gene3D" id="3.40.1160.10">
    <property type="entry name" value="Acetylglutamate kinase-like"/>
    <property type="match status" value="1"/>
</dbReference>
<evidence type="ECO:0000313" key="11">
    <source>
        <dbReference type="EMBL" id="UWX06654.1"/>
    </source>
</evidence>
<feature type="domain" description="Aspartate/glutamate/uridylate kinase" evidence="10">
    <location>
        <begin position="4"/>
        <end position="236"/>
    </location>
</feature>
<reference evidence="11" key="1">
    <citation type="submission" date="2020-12" db="EMBL/GenBank/DDBJ databases">
        <title>Taurinivorans muris gen. nov., sp. nov., fundamental and realized metabolic niche of a ubiquitous sulfidogenic bacterium in the murine intestine.</title>
        <authorList>
            <person name="Ye H."/>
            <person name="Hanson B.T."/>
            <person name="Loy A."/>
        </authorList>
    </citation>
    <scope>NUCLEOTIDE SEQUENCE</scope>
    <source>
        <strain evidence="11">LT0009</strain>
    </source>
</reference>
<dbReference type="PIRSF" id="PIRSF000728">
    <property type="entry name" value="NAGK"/>
    <property type="match status" value="1"/>
</dbReference>
<keyword evidence="2 9" id="KW-0055">Arginine biosynthesis</keyword>
<comment type="function">
    <text evidence="9">Catalyzes the ATP-dependent phosphorylation of N-acetyl-L-glutamate.</text>
</comment>
<evidence type="ECO:0000256" key="6">
    <source>
        <dbReference type="ARBA" id="ARBA00022777"/>
    </source>
</evidence>
<keyword evidence="6 9" id="KW-0418">Kinase</keyword>
<feature type="site" description="Transition state stabilizer" evidence="9">
    <location>
        <position position="8"/>
    </location>
</feature>
<dbReference type="CDD" id="cd04238">
    <property type="entry name" value="AAK_NAGK-like"/>
    <property type="match status" value="1"/>
</dbReference>
<evidence type="ECO:0000256" key="2">
    <source>
        <dbReference type="ARBA" id="ARBA00022571"/>
    </source>
</evidence>
<accession>A0ABY5Y518</accession>